<dbReference type="AlphaFoldDB" id="E6QRW8"/>
<feature type="domain" description="ABC transporter" evidence="7">
    <location>
        <begin position="6"/>
        <end position="252"/>
    </location>
</feature>
<keyword evidence="2" id="KW-0813">Transport</keyword>
<dbReference type="PANTHER" id="PTHR43297:SF2">
    <property type="entry name" value="DIPEPTIDE TRANSPORT ATP-BINDING PROTEIN DPPD"/>
    <property type="match status" value="1"/>
</dbReference>
<dbReference type="GO" id="GO:0005886">
    <property type="term" value="C:plasma membrane"/>
    <property type="evidence" value="ECO:0007669"/>
    <property type="project" value="UniProtKB-SubCell"/>
</dbReference>
<dbReference type="InterPro" id="IPR027417">
    <property type="entry name" value="P-loop_NTPase"/>
</dbReference>
<dbReference type="InterPro" id="IPR003439">
    <property type="entry name" value="ABC_transporter-like_ATP-bd"/>
</dbReference>
<dbReference type="PROSITE" id="PS50893">
    <property type="entry name" value="ABC_TRANSPORTER_2"/>
    <property type="match status" value="2"/>
</dbReference>
<dbReference type="GO" id="GO:0005524">
    <property type="term" value="F:ATP binding"/>
    <property type="evidence" value="ECO:0007669"/>
    <property type="project" value="UniProtKB-KW"/>
</dbReference>
<evidence type="ECO:0000256" key="3">
    <source>
        <dbReference type="ARBA" id="ARBA00022475"/>
    </source>
</evidence>
<evidence type="ECO:0000259" key="7">
    <source>
        <dbReference type="PROSITE" id="PS50893"/>
    </source>
</evidence>
<dbReference type="Pfam" id="PF08352">
    <property type="entry name" value="oligo_HPY"/>
    <property type="match status" value="2"/>
</dbReference>
<reference evidence="8" key="1">
    <citation type="submission" date="2009-10" db="EMBL/GenBank/DDBJ databases">
        <title>Diversity of trophic interactions inside an arsenic-rich microbial ecosystem.</title>
        <authorList>
            <person name="Bertin P.N."/>
            <person name="Heinrich-Salmeron A."/>
            <person name="Pelletier E."/>
            <person name="Goulhen-Chollet F."/>
            <person name="Arsene-Ploetze F."/>
            <person name="Gallien S."/>
            <person name="Calteau A."/>
            <person name="Vallenet D."/>
            <person name="Casiot C."/>
            <person name="Chane-Woon-Ming B."/>
            <person name="Giloteaux L."/>
            <person name="Barakat M."/>
            <person name="Bonnefoy V."/>
            <person name="Bruneel O."/>
            <person name="Chandler M."/>
            <person name="Cleiss J."/>
            <person name="Duran R."/>
            <person name="Elbaz-Poulichet F."/>
            <person name="Fonknechten N."/>
            <person name="Lauga B."/>
            <person name="Mornico D."/>
            <person name="Ortet P."/>
            <person name="Schaeffer C."/>
            <person name="Siguier P."/>
            <person name="Alexander Thil Smith A."/>
            <person name="Van Dorsselaer A."/>
            <person name="Weissenbach J."/>
            <person name="Medigue C."/>
            <person name="Le Paslier D."/>
        </authorList>
    </citation>
    <scope>NUCLEOTIDE SEQUENCE</scope>
</reference>
<gene>
    <name evidence="8" type="primary">yliA</name>
    <name evidence="8" type="ORF">CARN7_0743</name>
</gene>
<dbReference type="Gene3D" id="3.40.50.300">
    <property type="entry name" value="P-loop containing nucleotide triphosphate hydrolases"/>
    <property type="match status" value="2"/>
</dbReference>
<dbReference type="GO" id="GO:0016887">
    <property type="term" value="F:ATP hydrolysis activity"/>
    <property type="evidence" value="ECO:0007669"/>
    <property type="project" value="InterPro"/>
</dbReference>
<keyword evidence="6" id="KW-0472">Membrane</keyword>
<dbReference type="PROSITE" id="PS00211">
    <property type="entry name" value="ABC_TRANSPORTER_1"/>
    <property type="match status" value="2"/>
</dbReference>
<comment type="subcellular location">
    <subcellularLocation>
        <location evidence="1">Cell membrane</location>
        <topology evidence="1">Peripheral membrane protein</topology>
    </subcellularLocation>
</comment>
<dbReference type="EMBL" id="CABR01000060">
    <property type="protein sequence ID" value="CBI09990.1"/>
    <property type="molecule type" value="Genomic_DNA"/>
</dbReference>
<proteinExistence type="predicted"/>
<evidence type="ECO:0000256" key="4">
    <source>
        <dbReference type="ARBA" id="ARBA00022741"/>
    </source>
</evidence>
<dbReference type="InterPro" id="IPR050388">
    <property type="entry name" value="ABC_Ni/Peptide_Import"/>
</dbReference>
<name>E6QRW8_9ZZZZ</name>
<dbReference type="Pfam" id="PF00005">
    <property type="entry name" value="ABC_tran"/>
    <property type="match status" value="2"/>
</dbReference>
<keyword evidence="4" id="KW-0547">Nucleotide-binding</keyword>
<evidence type="ECO:0000256" key="2">
    <source>
        <dbReference type="ARBA" id="ARBA00022448"/>
    </source>
</evidence>
<dbReference type="InterPro" id="IPR013563">
    <property type="entry name" value="Oligopep_ABC_C"/>
</dbReference>
<dbReference type="FunFam" id="3.40.50.300:FF:000016">
    <property type="entry name" value="Oligopeptide ABC transporter ATP-binding component"/>
    <property type="match status" value="2"/>
</dbReference>
<dbReference type="InterPro" id="IPR017871">
    <property type="entry name" value="ABC_transporter-like_CS"/>
</dbReference>
<feature type="domain" description="ABC transporter" evidence="7">
    <location>
        <begin position="347"/>
        <end position="596"/>
    </location>
</feature>
<comment type="caution">
    <text evidence="8">The sequence shown here is derived from an EMBL/GenBank/DDBJ whole genome shotgun (WGS) entry which is preliminary data.</text>
</comment>
<dbReference type="CDD" id="cd03257">
    <property type="entry name" value="ABC_NikE_OppD_transporters"/>
    <property type="match status" value="2"/>
</dbReference>
<organism evidence="8">
    <name type="scientific">mine drainage metagenome</name>
    <dbReference type="NCBI Taxonomy" id="410659"/>
    <lineage>
        <taxon>unclassified sequences</taxon>
        <taxon>metagenomes</taxon>
        <taxon>ecological metagenomes</taxon>
    </lineage>
</organism>
<dbReference type="NCBIfam" id="NF008453">
    <property type="entry name" value="PRK11308.1"/>
    <property type="match status" value="2"/>
</dbReference>
<accession>E6QRW8</accession>
<dbReference type="SMART" id="SM00382">
    <property type="entry name" value="AAA"/>
    <property type="match status" value="2"/>
</dbReference>
<sequence length="664" mass="71770">MSESLLQVSELRITIGKVRVVDGISFAVAPRQTFVLLGESGSGKSMTALAIMRLLPESARYQAGNIRLHGQDLLGLPESAMRSVRGGTVGMIFQEPMTSLNPVLTLGEQLEESLSLHRGVHGRALHEAAADLLQSVGIADAAQRLRDYPFQISGGMKQRVMIAISLAGNPALLIADEPTTALDVTVQAQVLELLRKVQRERGMGMLLITHDLAVAAYMADQVGVMYAGELVELAPRAAFFKQAQHPYSQKLFAALPSQPDQVLKAIAGSVPALDSVFEGCRFAGRCDEVQAICRSVAPVWQDLGNGHQVRCHAVSSPFQIKSGTVLTSSHSAQPALAVHHKQALLTVRDAQVYFDLRSSTFFGKRRQLKAVDGVDLDLFPGETLALVGESGCGKTTLGKSLVQLQPLTAGRIELDGVALGGELRRVLQAQRAAIQMVFQDPFASLNPRMRIRALLEEGMVALGVETDASRRQILLEQLMTQVGMSKQALNRYPHEFSGGQRQRIAIARALAVQPRLLVCDEPTSALDVSVQAQIVNLLRELQTSMGLSLLFITHNLPLARHLAQRMAVMYLGRIVEQGDSAAIAASPAHPYSQALLQAVPTLTGHTLVSLRGEPASASHPPTGCYFHPRCPRAEAVCEVNYPAIRTLQDGRQVACYFPIDSVTA</sequence>
<evidence type="ECO:0000313" key="8">
    <source>
        <dbReference type="EMBL" id="CBI09990.1"/>
    </source>
</evidence>
<dbReference type="SUPFAM" id="SSF52540">
    <property type="entry name" value="P-loop containing nucleoside triphosphate hydrolases"/>
    <property type="match status" value="2"/>
</dbReference>
<evidence type="ECO:0000256" key="6">
    <source>
        <dbReference type="ARBA" id="ARBA00023136"/>
    </source>
</evidence>
<keyword evidence="5 8" id="KW-0067">ATP-binding</keyword>
<dbReference type="InterPro" id="IPR003593">
    <property type="entry name" value="AAA+_ATPase"/>
</dbReference>
<evidence type="ECO:0000256" key="5">
    <source>
        <dbReference type="ARBA" id="ARBA00022840"/>
    </source>
</evidence>
<evidence type="ECO:0000256" key="1">
    <source>
        <dbReference type="ARBA" id="ARBA00004202"/>
    </source>
</evidence>
<protein>
    <submittedName>
        <fullName evidence="8">Putative peptide transport fused subunits of ABC superfamily: ATP-binding components</fullName>
    </submittedName>
</protein>
<dbReference type="GO" id="GO:0015833">
    <property type="term" value="P:peptide transport"/>
    <property type="evidence" value="ECO:0007669"/>
    <property type="project" value="InterPro"/>
</dbReference>
<dbReference type="PANTHER" id="PTHR43297">
    <property type="entry name" value="OLIGOPEPTIDE TRANSPORT ATP-BINDING PROTEIN APPD"/>
    <property type="match status" value="1"/>
</dbReference>
<dbReference type="NCBIfam" id="TIGR01727">
    <property type="entry name" value="oligo_HPY"/>
    <property type="match status" value="2"/>
</dbReference>
<keyword evidence="3" id="KW-1003">Cell membrane</keyword>